<proteinExistence type="predicted"/>
<dbReference type="InterPro" id="IPR021255">
    <property type="entry name" value="DUF2807"/>
</dbReference>
<evidence type="ECO:0000313" key="3">
    <source>
        <dbReference type="EMBL" id="SEI45856.1"/>
    </source>
</evidence>
<dbReference type="Proteomes" id="UP000199702">
    <property type="component" value="Unassembled WGS sequence"/>
</dbReference>
<dbReference type="EMBL" id="FNYA01000001">
    <property type="protein sequence ID" value="SEI45856.1"/>
    <property type="molecule type" value="Genomic_DNA"/>
</dbReference>
<sequence>MTKKFTLFVITLFSLTIASAQVKLEKIKGSKIVTISVKEVESFENVEIEEFLDVYFVKSEKQSIEIEADDNLHDIISYNVLGNTLKLTALKQPTGEKKVAIRVNYTDSLKTIVARHDSKINAIADINLENITIKNFDRSQSFLNIRSTNFTLIMTDKSKAEINVKSDKAVVELSKDAKVKGLIASPEAKIDLYQKADAEIEGDAQIAKIRLDNNANLIAKKFTVKDMELVAESYTKCSVNAQKSIEISASGKTEIDLLGEPKVDLKVFTNSAILYKKEK</sequence>
<gene>
    <name evidence="3" type="ORF">SAMN05660918_0686</name>
</gene>
<reference evidence="4" key="1">
    <citation type="submission" date="2016-10" db="EMBL/GenBank/DDBJ databases">
        <authorList>
            <person name="Varghese N."/>
            <person name="Submissions S."/>
        </authorList>
    </citation>
    <scope>NUCLEOTIDE SEQUENCE [LARGE SCALE GENOMIC DNA]</scope>
    <source>
        <strain evidence="4">DSM 17934</strain>
    </source>
</reference>
<name>A0A1H6QUY7_9FLAO</name>
<dbReference type="OrthoDB" id="1419485at2"/>
<feature type="chain" id="PRO_5011593494" evidence="1">
    <location>
        <begin position="21"/>
        <end position="279"/>
    </location>
</feature>
<dbReference type="STRING" id="402734.SAMN05660918_0686"/>
<accession>A0A1H6QUY7</accession>
<feature type="domain" description="Putative auto-transporter adhesin head GIN" evidence="2">
    <location>
        <begin position="43"/>
        <end position="261"/>
    </location>
</feature>
<protein>
    <submittedName>
        <fullName evidence="3">Putative auto-transporter adhesin, head GIN domain</fullName>
    </submittedName>
</protein>
<dbReference type="RefSeq" id="WP_091307945.1">
    <property type="nucleotide sequence ID" value="NZ_CBCSJU010000001.1"/>
</dbReference>
<dbReference type="AlphaFoldDB" id="A0A1H6QUY7"/>
<evidence type="ECO:0000313" key="4">
    <source>
        <dbReference type="Proteomes" id="UP000199702"/>
    </source>
</evidence>
<keyword evidence="1" id="KW-0732">Signal</keyword>
<dbReference type="Pfam" id="PF10988">
    <property type="entry name" value="DUF2807"/>
    <property type="match status" value="1"/>
</dbReference>
<feature type="signal peptide" evidence="1">
    <location>
        <begin position="1"/>
        <end position="20"/>
    </location>
</feature>
<evidence type="ECO:0000259" key="2">
    <source>
        <dbReference type="Pfam" id="PF10988"/>
    </source>
</evidence>
<dbReference type="Gene3D" id="2.160.20.120">
    <property type="match status" value="1"/>
</dbReference>
<evidence type="ECO:0000256" key="1">
    <source>
        <dbReference type="SAM" id="SignalP"/>
    </source>
</evidence>
<organism evidence="3 4">
    <name type="scientific">Flavobacterium terrigena</name>
    <dbReference type="NCBI Taxonomy" id="402734"/>
    <lineage>
        <taxon>Bacteria</taxon>
        <taxon>Pseudomonadati</taxon>
        <taxon>Bacteroidota</taxon>
        <taxon>Flavobacteriia</taxon>
        <taxon>Flavobacteriales</taxon>
        <taxon>Flavobacteriaceae</taxon>
        <taxon>Flavobacterium</taxon>
    </lineage>
</organism>
<keyword evidence="4" id="KW-1185">Reference proteome</keyword>